<dbReference type="InterPro" id="IPR036020">
    <property type="entry name" value="WW_dom_sf"/>
</dbReference>
<protein>
    <recommendedName>
        <fullName evidence="1">Calmodulin</fullName>
    </recommendedName>
</protein>
<feature type="region of interest" description="Disordered" evidence="4">
    <location>
        <begin position="566"/>
        <end position="597"/>
    </location>
</feature>
<feature type="domain" description="EF-hand" evidence="6">
    <location>
        <begin position="431"/>
        <end position="466"/>
    </location>
</feature>
<dbReference type="InterPro" id="IPR011992">
    <property type="entry name" value="EF-hand-dom_pair"/>
</dbReference>
<dbReference type="Proteomes" id="UP001165085">
    <property type="component" value="Unassembled WGS sequence"/>
</dbReference>
<feature type="region of interest" description="Disordered" evidence="4">
    <location>
        <begin position="802"/>
        <end position="825"/>
    </location>
</feature>
<evidence type="ECO:0000256" key="1">
    <source>
        <dbReference type="ARBA" id="ARBA00020786"/>
    </source>
</evidence>
<organism evidence="7 8">
    <name type="scientific">Triparma strigata</name>
    <dbReference type="NCBI Taxonomy" id="1606541"/>
    <lineage>
        <taxon>Eukaryota</taxon>
        <taxon>Sar</taxon>
        <taxon>Stramenopiles</taxon>
        <taxon>Ochrophyta</taxon>
        <taxon>Bolidophyceae</taxon>
        <taxon>Parmales</taxon>
        <taxon>Triparmaceae</taxon>
        <taxon>Triparma</taxon>
    </lineage>
</organism>
<evidence type="ECO:0000256" key="4">
    <source>
        <dbReference type="SAM" id="MobiDB-lite"/>
    </source>
</evidence>
<evidence type="ECO:0000256" key="3">
    <source>
        <dbReference type="ARBA" id="ARBA00022837"/>
    </source>
</evidence>
<dbReference type="SUPFAM" id="SSF51045">
    <property type="entry name" value="WW domain"/>
    <property type="match status" value="5"/>
</dbReference>
<evidence type="ECO:0000259" key="6">
    <source>
        <dbReference type="PROSITE" id="PS50222"/>
    </source>
</evidence>
<feature type="region of interest" description="Disordered" evidence="4">
    <location>
        <begin position="637"/>
        <end position="738"/>
    </location>
</feature>
<dbReference type="OrthoDB" id="187617at2759"/>
<dbReference type="AlphaFoldDB" id="A0A9W7B312"/>
<dbReference type="Gene3D" id="1.10.238.10">
    <property type="entry name" value="EF-hand"/>
    <property type="match status" value="1"/>
</dbReference>
<dbReference type="PROSITE" id="PS50222">
    <property type="entry name" value="EF_HAND_2"/>
    <property type="match status" value="2"/>
</dbReference>
<keyword evidence="8" id="KW-1185">Reference proteome</keyword>
<dbReference type="InterPro" id="IPR011993">
    <property type="entry name" value="PH-like_dom_sf"/>
</dbReference>
<dbReference type="InterPro" id="IPR050230">
    <property type="entry name" value="CALM/Myosin/TropC-like"/>
</dbReference>
<feature type="region of interest" description="Disordered" evidence="4">
    <location>
        <begin position="855"/>
        <end position="903"/>
    </location>
</feature>
<keyword evidence="3" id="KW-0106">Calcium</keyword>
<dbReference type="GO" id="GO:0005509">
    <property type="term" value="F:calcium ion binding"/>
    <property type="evidence" value="ECO:0007669"/>
    <property type="project" value="InterPro"/>
</dbReference>
<dbReference type="PANTHER" id="PTHR23048">
    <property type="entry name" value="MYOSIN LIGHT CHAIN 1, 3"/>
    <property type="match status" value="1"/>
</dbReference>
<reference evidence="8" key="1">
    <citation type="journal article" date="2023" name="Commun. Biol.">
        <title>Genome analysis of Parmales, the sister group of diatoms, reveals the evolutionary specialization of diatoms from phago-mixotrophs to photoautotrophs.</title>
        <authorList>
            <person name="Ban H."/>
            <person name="Sato S."/>
            <person name="Yoshikawa S."/>
            <person name="Yamada K."/>
            <person name="Nakamura Y."/>
            <person name="Ichinomiya M."/>
            <person name="Sato N."/>
            <person name="Blanc-Mathieu R."/>
            <person name="Endo H."/>
            <person name="Kuwata A."/>
            <person name="Ogata H."/>
        </authorList>
    </citation>
    <scope>NUCLEOTIDE SEQUENCE [LARGE SCALE GENOMIC DNA]</scope>
    <source>
        <strain evidence="8">NIES 3701</strain>
    </source>
</reference>
<gene>
    <name evidence="7" type="ORF">TrST_g7788</name>
</gene>
<dbReference type="Pfam" id="PF13499">
    <property type="entry name" value="EF-hand_7"/>
    <property type="match status" value="1"/>
</dbReference>
<dbReference type="Gene3D" id="2.30.29.30">
    <property type="entry name" value="Pleckstrin-homology domain (PH domain)/Phosphotyrosine-binding domain (PTB)"/>
    <property type="match status" value="1"/>
</dbReference>
<comment type="caution">
    <text evidence="7">The sequence shown here is derived from an EMBL/GenBank/DDBJ whole genome shotgun (WGS) entry which is preliminary data.</text>
</comment>
<evidence type="ECO:0000256" key="2">
    <source>
        <dbReference type="ARBA" id="ARBA00022737"/>
    </source>
</evidence>
<dbReference type="InterPro" id="IPR018247">
    <property type="entry name" value="EF_Hand_1_Ca_BS"/>
</dbReference>
<name>A0A9W7B312_9STRA</name>
<feature type="domain" description="WW" evidence="5">
    <location>
        <begin position="904"/>
        <end position="935"/>
    </location>
</feature>
<dbReference type="SMART" id="SM00054">
    <property type="entry name" value="EFh"/>
    <property type="match status" value="2"/>
</dbReference>
<dbReference type="PROSITE" id="PS50020">
    <property type="entry name" value="WW_DOMAIN_2"/>
    <property type="match status" value="5"/>
</dbReference>
<dbReference type="PANTHER" id="PTHR23048:SF0">
    <property type="entry name" value="CALMODULIN LIKE 3"/>
    <property type="match status" value="1"/>
</dbReference>
<evidence type="ECO:0000313" key="8">
    <source>
        <dbReference type="Proteomes" id="UP001165085"/>
    </source>
</evidence>
<feature type="domain" description="WW" evidence="5">
    <location>
        <begin position="778"/>
        <end position="811"/>
    </location>
</feature>
<feature type="compositionally biased region" description="Basic and acidic residues" evidence="4">
    <location>
        <begin position="802"/>
        <end position="811"/>
    </location>
</feature>
<dbReference type="PROSITE" id="PS01159">
    <property type="entry name" value="WW_DOMAIN_1"/>
    <property type="match status" value="4"/>
</dbReference>
<dbReference type="CDD" id="cd00051">
    <property type="entry name" value="EFh"/>
    <property type="match status" value="1"/>
</dbReference>
<feature type="domain" description="WW" evidence="5">
    <location>
        <begin position="826"/>
        <end position="859"/>
    </location>
</feature>
<feature type="domain" description="WW" evidence="5">
    <location>
        <begin position="861"/>
        <end position="893"/>
    </location>
</feature>
<dbReference type="SUPFAM" id="SSF47473">
    <property type="entry name" value="EF-hand"/>
    <property type="match status" value="1"/>
</dbReference>
<feature type="domain" description="WW" evidence="5">
    <location>
        <begin position="742"/>
        <end position="775"/>
    </location>
</feature>
<dbReference type="SMART" id="SM00456">
    <property type="entry name" value="WW"/>
    <property type="match status" value="5"/>
</dbReference>
<feature type="compositionally biased region" description="Pro residues" evidence="4">
    <location>
        <begin position="705"/>
        <end position="715"/>
    </location>
</feature>
<dbReference type="FunFam" id="1.10.238.10:FF:000003">
    <property type="entry name" value="Calmodulin A"/>
    <property type="match status" value="1"/>
</dbReference>
<feature type="compositionally biased region" description="Pro residues" evidence="4">
    <location>
        <begin position="637"/>
        <end position="651"/>
    </location>
</feature>
<dbReference type="GO" id="GO:0016460">
    <property type="term" value="C:myosin II complex"/>
    <property type="evidence" value="ECO:0007669"/>
    <property type="project" value="TreeGrafter"/>
</dbReference>
<feature type="compositionally biased region" description="Basic and acidic residues" evidence="4">
    <location>
        <begin position="882"/>
        <end position="893"/>
    </location>
</feature>
<sequence length="935" mass="102712">MASSEEENVSLLLEYHATTKRAAISLASRSYVKPEKQVHGSSIPLPPSIDPTSPSHVYLTKLDWSESLHITDICVTSKPFKDVRDAHQSHHFLSSDVGRTDLLDFLAAFVENGWTMKASGADDKFWFEKFVPGFQTPGSAISTKSTLTRSPSGSNSTASSSDMFVTRTSLTNQQETTEFKQKMIFGIQVIKVPTSMTSLSPAVKSKEITLRLKGSGKDLSVSWESKKADEILVRDIIDIKTEGTGKSARRMSNKAVDKGKYFTITTDKRELTLMAKSTREAFWFVKGFDGLIKEAQTAGKKKKRASKVDLDLAAELWDDDDEEINPVVEDSDLQEILHDVELVGEVRLKRGKTLSNKQLVQIQETFETRQGAASILQKIVRKMVGALGSEQLDFSPEELYSCFKVFDEDGDGAISTSELRHVLMNIGGMRMSEQEVAEIVRRFDQDNDGNIDYKEFAMGLMSQDEEERKSMVEEVKAIEKLNLVEVKKEVTTGKSRVNKAKEVMAPVQYEHQPLKAESSRKLVTGEGELIIEDVAGVEPQGAGKVTIVEGVAGGIVLPERESFENKRANMPVGGSEPRVSEGNEEEEDEAPPKPVVVESKPVPLEVKSAEVEVKPLAVKVKPASVVKPAPAPAPVVEPTPAPAPAPTPPPAASASPSKMRPRQSTISEDKSWQTKGKSPAASMLKKTPKKRASMETQEPINIAPSPTPAPAPAPAPARSAAPSDSKRMQLAGASYNKPVEVTEEPIGWQKITGDDDSVYWYNHTTGESSWTDPEKKADDLPEGWVSIADETYGEYFYHEATGETSYDRPGAEGEGGSEEPSIRESMSLPVGWKEVTDKEYGVYYFNESTNDTVYTKPGAESELPEGWAEAKDEGGNTYYYHENGDTTYDKPGSEEVEPSVRESVSLPSGWAEVSDASYGIYYYNESTGETSYEKP</sequence>
<evidence type="ECO:0000313" key="7">
    <source>
        <dbReference type="EMBL" id="GMH80197.1"/>
    </source>
</evidence>
<dbReference type="InterPro" id="IPR002048">
    <property type="entry name" value="EF_hand_dom"/>
</dbReference>
<dbReference type="Gene3D" id="2.20.70.10">
    <property type="match status" value="5"/>
</dbReference>
<dbReference type="EMBL" id="BRXY01000242">
    <property type="protein sequence ID" value="GMH80197.1"/>
    <property type="molecule type" value="Genomic_DNA"/>
</dbReference>
<proteinExistence type="predicted"/>
<dbReference type="Pfam" id="PF00397">
    <property type="entry name" value="WW"/>
    <property type="match status" value="3"/>
</dbReference>
<evidence type="ECO:0000259" key="5">
    <source>
        <dbReference type="PROSITE" id="PS50020"/>
    </source>
</evidence>
<dbReference type="PROSITE" id="PS00018">
    <property type="entry name" value="EF_HAND_1"/>
    <property type="match status" value="2"/>
</dbReference>
<keyword evidence="2" id="KW-0677">Repeat</keyword>
<dbReference type="CDD" id="cd00201">
    <property type="entry name" value="WW"/>
    <property type="match status" value="5"/>
</dbReference>
<feature type="domain" description="EF-hand" evidence="6">
    <location>
        <begin position="394"/>
        <end position="429"/>
    </location>
</feature>
<accession>A0A9W7B312</accession>
<dbReference type="InterPro" id="IPR001202">
    <property type="entry name" value="WW_dom"/>
</dbReference>